<dbReference type="EMBL" id="MTSE01000001">
    <property type="protein sequence ID" value="OUJ76294.1"/>
    <property type="molecule type" value="Genomic_DNA"/>
</dbReference>
<dbReference type="SUPFAM" id="SSF52096">
    <property type="entry name" value="ClpP/crotonase"/>
    <property type="match status" value="1"/>
</dbReference>
<dbReference type="OrthoDB" id="5379939at2"/>
<sequence>MRLSLVAAGLLLSVGAAVAQAPAPAPAPRTVQHLETFARLYGYVRYFHPSDEAAAIDWDKLAVLGAQRVEQAQTEAELKTTLLGLFQPIAPTLQLMPAGKTYVFKAKDITPPSLKGYEIISWQHQGMGQGSAQSPYHSRRMHRRELLKDPAARATFGTLTKSVNAMPYRGKSFRYTALVRNASPQDGPGALWARVDLPDRGTGFFDNMADRPIQSKEWKEYEIKGTIDPQASVLYFGSMLVGSGQIQVDNIQVAVQEDGAWKTIFATDFEEDEVKQYPRSISGQANTSRFVANNSNDAYSFLVSATDAAQGKHSVVIRSLDKAEAQAESVAGSSKALFPQQAQIGEVVQEDLGSGLRCVLPLALYGTKDATFPAANKAALESLQAELKQLTPSRFTGNDRAVRLADVVITWNIFQHFYPYFAVTNSNWPAALPEALRAAYPDQSEEDNLKNLRRLTARLHDGHVRVQPPARANNYRYLPIRWEWVQNQLIITHVAGDSLGVQRGDIVTKINGQPAAAYFREAEQYISAATPGWLHYRAAGETLMGPPNAALALQVQRPNTESQAVTLHFNKAGLRNDESTHPMSRLISPSVYYLNLDRIPMDAINELLPELTKMKTIICDLRGYPKGNHPLISHLLSQPDTAKRWMRVPHFIYPDQKRIAGYTPFGWEMKPSKPHLSARIIFITDGSAISYAESYMGFIEGYKLATIIGQPTAGTNGNINPFTLPGNYTISWTGMEVRKHDGSQHHGVGIKPSIYLEKTIQGVREDRDEFLEKAIELANAN</sequence>
<dbReference type="Gene3D" id="2.30.42.10">
    <property type="match status" value="1"/>
</dbReference>
<feature type="chain" id="PRO_5012806063" description="Tail specific protease domain-containing protein" evidence="1">
    <location>
        <begin position="20"/>
        <end position="781"/>
    </location>
</feature>
<name>A0A243WK72_9BACT</name>
<dbReference type="InterPro" id="IPR036034">
    <property type="entry name" value="PDZ_sf"/>
</dbReference>
<feature type="domain" description="Tail specific protease" evidence="2">
    <location>
        <begin position="603"/>
        <end position="755"/>
    </location>
</feature>
<evidence type="ECO:0000256" key="1">
    <source>
        <dbReference type="SAM" id="SignalP"/>
    </source>
</evidence>
<evidence type="ECO:0000313" key="3">
    <source>
        <dbReference type="EMBL" id="OUJ76294.1"/>
    </source>
</evidence>
<comment type="caution">
    <text evidence="3">The sequence shown here is derived from an EMBL/GenBank/DDBJ whole genome shotgun (WGS) entry which is preliminary data.</text>
</comment>
<evidence type="ECO:0000313" key="4">
    <source>
        <dbReference type="Proteomes" id="UP000194873"/>
    </source>
</evidence>
<proteinExistence type="predicted"/>
<dbReference type="InterPro" id="IPR005151">
    <property type="entry name" value="Tail-specific_protease"/>
</dbReference>
<dbReference type="GO" id="GO:0008236">
    <property type="term" value="F:serine-type peptidase activity"/>
    <property type="evidence" value="ECO:0007669"/>
    <property type="project" value="InterPro"/>
</dbReference>
<dbReference type="InterPro" id="IPR029045">
    <property type="entry name" value="ClpP/crotonase-like_dom_sf"/>
</dbReference>
<gene>
    <name evidence="3" type="ORF">BXP70_03300</name>
</gene>
<organism evidence="3 4">
    <name type="scientific">Hymenobacter crusticola</name>
    <dbReference type="NCBI Taxonomy" id="1770526"/>
    <lineage>
        <taxon>Bacteria</taxon>
        <taxon>Pseudomonadati</taxon>
        <taxon>Bacteroidota</taxon>
        <taxon>Cytophagia</taxon>
        <taxon>Cytophagales</taxon>
        <taxon>Hymenobacteraceae</taxon>
        <taxon>Hymenobacter</taxon>
    </lineage>
</organism>
<protein>
    <recommendedName>
        <fullName evidence="2">Tail specific protease domain-containing protein</fullName>
    </recommendedName>
</protein>
<dbReference type="RefSeq" id="WP_086592549.1">
    <property type="nucleotide sequence ID" value="NZ_MTSE01000001.1"/>
</dbReference>
<dbReference type="Gene3D" id="3.30.750.44">
    <property type="match status" value="1"/>
</dbReference>
<evidence type="ECO:0000259" key="2">
    <source>
        <dbReference type="Pfam" id="PF03572"/>
    </source>
</evidence>
<keyword evidence="4" id="KW-1185">Reference proteome</keyword>
<feature type="signal peptide" evidence="1">
    <location>
        <begin position="1"/>
        <end position="19"/>
    </location>
</feature>
<dbReference type="Proteomes" id="UP000194873">
    <property type="component" value="Unassembled WGS sequence"/>
</dbReference>
<reference evidence="3 4" key="1">
    <citation type="submission" date="2017-01" db="EMBL/GenBank/DDBJ databases">
        <title>A new Hymenobacter.</title>
        <authorList>
            <person name="Liang Y."/>
            <person name="Feng F."/>
        </authorList>
    </citation>
    <scope>NUCLEOTIDE SEQUENCE [LARGE SCALE GENOMIC DNA]</scope>
    <source>
        <strain evidence="3">MIMBbqt21</strain>
    </source>
</reference>
<keyword evidence="1" id="KW-0732">Signal</keyword>
<dbReference type="Pfam" id="PF03572">
    <property type="entry name" value="Peptidase_S41"/>
    <property type="match status" value="1"/>
</dbReference>
<dbReference type="GO" id="GO:0006508">
    <property type="term" value="P:proteolysis"/>
    <property type="evidence" value="ECO:0007669"/>
    <property type="project" value="InterPro"/>
</dbReference>
<dbReference type="AlphaFoldDB" id="A0A243WK72"/>
<accession>A0A243WK72</accession>
<dbReference type="Gene3D" id="3.90.226.10">
    <property type="entry name" value="2-enoyl-CoA Hydratase, Chain A, domain 1"/>
    <property type="match status" value="1"/>
</dbReference>